<dbReference type="Gene3D" id="3.10.450.50">
    <property type="match status" value="1"/>
</dbReference>
<dbReference type="InterPro" id="IPR032710">
    <property type="entry name" value="NTF2-like_dom_sf"/>
</dbReference>
<accession>A0A2T6BM55</accession>
<proteinExistence type="predicted"/>
<evidence type="ECO:0000313" key="2">
    <source>
        <dbReference type="Proteomes" id="UP000243978"/>
    </source>
</evidence>
<comment type="caution">
    <text evidence="1">The sequence shown here is derived from an EMBL/GenBank/DDBJ whole genome shotgun (WGS) entry which is preliminary data.</text>
</comment>
<reference evidence="1 2" key="1">
    <citation type="submission" date="2018-04" db="EMBL/GenBank/DDBJ databases">
        <title>Genomic Encyclopedia of Archaeal and Bacterial Type Strains, Phase II (KMG-II): from individual species to whole genera.</title>
        <authorList>
            <person name="Goeker M."/>
        </authorList>
    </citation>
    <scope>NUCLEOTIDE SEQUENCE [LARGE SCALE GENOMIC DNA]</scope>
    <source>
        <strain evidence="1 2">DSM 100977</strain>
    </source>
</reference>
<evidence type="ECO:0008006" key="3">
    <source>
        <dbReference type="Google" id="ProtNLM"/>
    </source>
</evidence>
<gene>
    <name evidence="1" type="ORF">C8N43_1801</name>
</gene>
<dbReference type="EMBL" id="QBKS01000001">
    <property type="protein sequence ID" value="PTX57135.1"/>
    <property type="molecule type" value="Genomic_DNA"/>
</dbReference>
<organism evidence="1 2">
    <name type="scientific">Litoreibacter ponti</name>
    <dbReference type="NCBI Taxonomy" id="1510457"/>
    <lineage>
        <taxon>Bacteria</taxon>
        <taxon>Pseudomonadati</taxon>
        <taxon>Pseudomonadota</taxon>
        <taxon>Alphaproteobacteria</taxon>
        <taxon>Rhodobacterales</taxon>
        <taxon>Roseobacteraceae</taxon>
        <taxon>Litoreibacter</taxon>
    </lineage>
</organism>
<evidence type="ECO:0000313" key="1">
    <source>
        <dbReference type="EMBL" id="PTX57135.1"/>
    </source>
</evidence>
<dbReference type="Proteomes" id="UP000243978">
    <property type="component" value="Unassembled WGS sequence"/>
</dbReference>
<dbReference type="OrthoDB" id="7658823at2"/>
<name>A0A2T6BM55_9RHOB</name>
<dbReference type="SUPFAM" id="SSF54427">
    <property type="entry name" value="NTF2-like"/>
    <property type="match status" value="1"/>
</dbReference>
<protein>
    <recommendedName>
        <fullName evidence="3">SnoaL-like protein</fullName>
    </recommendedName>
</protein>
<keyword evidence="2" id="KW-1185">Reference proteome</keyword>
<sequence>MGTAIERFFDAWGMADDAARATAIAESFAKGGTYADPRSDGTLSGDAIATYVNAFSANAPGWTAKVVKSDEIAGCIRCTVAFGGKGPDGSEMVQHGQYFAEMDAGHIAKMTGFVGTGAVE</sequence>
<dbReference type="AlphaFoldDB" id="A0A2T6BM55"/>
<dbReference type="RefSeq" id="WP_107845263.1">
    <property type="nucleotide sequence ID" value="NZ_QBKS01000001.1"/>
</dbReference>